<dbReference type="InterPro" id="IPR029062">
    <property type="entry name" value="Class_I_gatase-like"/>
</dbReference>
<dbReference type="Proteomes" id="UP000485562">
    <property type="component" value="Unassembled WGS sequence"/>
</dbReference>
<dbReference type="Gene3D" id="3.20.20.80">
    <property type="entry name" value="Glycosidases"/>
    <property type="match status" value="1"/>
</dbReference>
<name>A0A1V6C6I9_UNCT6</name>
<protein>
    <recommendedName>
        <fullName evidence="2">Beta-galactosidase trimerisation domain-containing protein</fullName>
    </recommendedName>
</protein>
<proteinExistence type="predicted"/>
<gene>
    <name evidence="1" type="ORF">BWX89_01287</name>
</gene>
<comment type="caution">
    <text evidence="1">The sequence shown here is derived from an EMBL/GenBank/DDBJ whole genome shotgun (WGS) entry which is preliminary data.</text>
</comment>
<sequence>MKRLLNCGIICLLVFCTNSISKVFSDLPDPKFGFKTFFCTWGGTDSPEFKRFLTAARPEIVQVGFYGPMFHGYADNSKSTGYPMQLPVSGQYKALAAQKSINNTIHSLGLKVIGHFQMVNVIINDTHTYDFFDFYENHWPADLLGQKPISDINQILQRDINGNVIIKKHYVDYVGLCLSSPYTRKMLKSMLRLAIRSGLDGVITNYNYYWSCNCPYCQESFRRFLAKKYSQTELKKKFGIDDIKTYKIKINAEIPGYPLEKAEPLDYEAMEWAAISFKNAYDDIIINYGRMLKPDLIVATWNHIGNMSITEERMFLPKNLWGRAENYFWYSGGYGPTDLKQKKLGDGWLDCLYIREMSGGKPFMLGKYEAVRIKNSIAEGLATGGSGMGLYINIKNPDGFAGATRYMEFVHKNRNLYSIDEPFSEIGIVFPRISIKSGYKQCMDSFKEIGEYLAQNHVFFDVICDENINSKKISSYKVIICPEIYVLEDKKTALLDEFVKKGGTVCFINKNSASIIRKNSPPLVFEAEKNTDIISSSIKNIIGDLSSIDAPFTIRTSAFSKNNRRIVIHIVNYNRDEEKGKKLSGPSDEFPIPEKNIKVKLIVPKSAKTARVMLLSPDNQEKQLLPCIIHKGWMETYIPEILVYGVLDVSFGN</sequence>
<dbReference type="CDD" id="cd03143">
    <property type="entry name" value="A4_beta-galactosidase_middle_domain"/>
    <property type="match status" value="1"/>
</dbReference>
<organism evidence="1">
    <name type="scientific">candidate division TA06 bacterium ADurb.Bin131</name>
    <dbReference type="NCBI Taxonomy" id="1852827"/>
    <lineage>
        <taxon>Bacteria</taxon>
        <taxon>Bacteria division TA06</taxon>
    </lineage>
</organism>
<evidence type="ECO:0008006" key="2">
    <source>
        <dbReference type="Google" id="ProtNLM"/>
    </source>
</evidence>
<accession>A0A1V6C6I9</accession>
<dbReference type="Gene3D" id="3.40.50.880">
    <property type="match status" value="1"/>
</dbReference>
<evidence type="ECO:0000313" key="1">
    <source>
        <dbReference type="EMBL" id="OQB72512.1"/>
    </source>
</evidence>
<dbReference type="AlphaFoldDB" id="A0A1V6C6I9"/>
<reference evidence="1" key="1">
    <citation type="submission" date="2017-02" db="EMBL/GenBank/DDBJ databases">
        <title>Delving into the versatile metabolic prowess of the omnipresent phylum Bacteroidetes.</title>
        <authorList>
            <person name="Nobu M.K."/>
            <person name="Mei R."/>
            <person name="Narihiro T."/>
            <person name="Kuroda K."/>
            <person name="Liu W.-T."/>
        </authorList>
    </citation>
    <scope>NUCLEOTIDE SEQUENCE</scope>
    <source>
        <strain evidence="1">ADurb.Bin131</strain>
    </source>
</reference>
<dbReference type="EMBL" id="MWDQ01000125">
    <property type="protein sequence ID" value="OQB72512.1"/>
    <property type="molecule type" value="Genomic_DNA"/>
</dbReference>